<evidence type="ECO:0000313" key="3">
    <source>
        <dbReference type="Proteomes" id="UP001219934"/>
    </source>
</evidence>
<comment type="caution">
    <text evidence="2">The sequence shown here is derived from an EMBL/GenBank/DDBJ whole genome shotgun (WGS) entry which is preliminary data.</text>
</comment>
<reference evidence="2" key="1">
    <citation type="submission" date="2022-11" db="EMBL/GenBank/DDBJ databases">
        <title>Chromosome-level genome of Pogonophryne albipinna.</title>
        <authorList>
            <person name="Jo E."/>
        </authorList>
    </citation>
    <scope>NUCLEOTIDE SEQUENCE</scope>
    <source>
        <strain evidence="2">SGF0006</strain>
        <tissue evidence="2">Muscle</tissue>
    </source>
</reference>
<protein>
    <submittedName>
        <fullName evidence="2">Uncharacterized protein</fullName>
    </submittedName>
</protein>
<dbReference type="AlphaFoldDB" id="A0AAD6FE07"/>
<feature type="region of interest" description="Disordered" evidence="1">
    <location>
        <begin position="103"/>
        <end position="143"/>
    </location>
</feature>
<evidence type="ECO:0000313" key="2">
    <source>
        <dbReference type="EMBL" id="KAJ4931477.1"/>
    </source>
</evidence>
<evidence type="ECO:0000256" key="1">
    <source>
        <dbReference type="SAM" id="MobiDB-lite"/>
    </source>
</evidence>
<keyword evidence="3" id="KW-1185">Reference proteome</keyword>
<dbReference type="Proteomes" id="UP001219934">
    <property type="component" value="Unassembled WGS sequence"/>
</dbReference>
<sequence>MRKRRCNPPWDHMNKSDYHPVLLFYPSSCRSLNPLSFALLGPHPYRFSSCYPGDVSERCPISTYSSPFPSFFPDSFPLRYPFHSSLSRPFVQAGPPSLIRSLSTEPHVSESIRAESRRGRSFTERDLSKQARHHPLASPPAHPSLPFSLSPTFSVFLPGREAWPVCWAGEKGERRGQ</sequence>
<gene>
    <name evidence="2" type="ORF">JOQ06_025772</name>
</gene>
<accession>A0AAD6FE07</accession>
<organism evidence="2 3">
    <name type="scientific">Pogonophryne albipinna</name>
    <dbReference type="NCBI Taxonomy" id="1090488"/>
    <lineage>
        <taxon>Eukaryota</taxon>
        <taxon>Metazoa</taxon>
        <taxon>Chordata</taxon>
        <taxon>Craniata</taxon>
        <taxon>Vertebrata</taxon>
        <taxon>Euteleostomi</taxon>
        <taxon>Actinopterygii</taxon>
        <taxon>Neopterygii</taxon>
        <taxon>Teleostei</taxon>
        <taxon>Neoteleostei</taxon>
        <taxon>Acanthomorphata</taxon>
        <taxon>Eupercaria</taxon>
        <taxon>Perciformes</taxon>
        <taxon>Notothenioidei</taxon>
        <taxon>Pogonophryne</taxon>
    </lineage>
</organism>
<dbReference type="EMBL" id="JAPTMU010000015">
    <property type="protein sequence ID" value="KAJ4931477.1"/>
    <property type="molecule type" value="Genomic_DNA"/>
</dbReference>
<name>A0AAD6FE07_9TELE</name>
<feature type="compositionally biased region" description="Basic and acidic residues" evidence="1">
    <location>
        <begin position="107"/>
        <end position="129"/>
    </location>
</feature>
<proteinExistence type="predicted"/>
<feature type="non-terminal residue" evidence="2">
    <location>
        <position position="1"/>
    </location>
</feature>